<evidence type="ECO:0000313" key="2">
    <source>
        <dbReference type="EMBL" id="QLF69879.1"/>
    </source>
</evidence>
<keyword evidence="1" id="KW-0732">Signal</keyword>
<accession>A0ABX6QN08</accession>
<reference evidence="2 3" key="1">
    <citation type="submission" date="2020-06" db="EMBL/GenBank/DDBJ databases">
        <title>Genome sequence of Rhizobium sp strain ADMK78.</title>
        <authorList>
            <person name="Rahi P."/>
        </authorList>
    </citation>
    <scope>NUCLEOTIDE SEQUENCE [LARGE SCALE GENOMIC DNA]</scope>
    <source>
        <strain evidence="2 3">ADMK78</strain>
    </source>
</reference>
<dbReference type="RefSeq" id="WP_138288197.1">
    <property type="nucleotide sequence ID" value="NZ_CP058350.1"/>
</dbReference>
<dbReference type="Proteomes" id="UP000308530">
    <property type="component" value="Chromosome"/>
</dbReference>
<evidence type="ECO:0000313" key="3">
    <source>
        <dbReference type="Proteomes" id="UP000308530"/>
    </source>
</evidence>
<gene>
    <name evidence="2" type="ORF">FE840_010210</name>
</gene>
<protein>
    <submittedName>
        <fullName evidence="2">Uncharacterized protein</fullName>
    </submittedName>
</protein>
<evidence type="ECO:0000256" key="1">
    <source>
        <dbReference type="SAM" id="SignalP"/>
    </source>
</evidence>
<sequence>MASYKIITALAFALALSAMADSRADGLPASMMLAQSSGLDCNAIARQVAAEEGGDLLSVDESGGQCVVTVLVPASGGERPRKVTRRVSG</sequence>
<name>A0ABX6QN08_9HYPH</name>
<keyword evidence="3" id="KW-1185">Reference proteome</keyword>
<proteinExistence type="predicted"/>
<feature type="signal peptide" evidence="1">
    <location>
        <begin position="1"/>
        <end position="20"/>
    </location>
</feature>
<dbReference type="EMBL" id="CP058350">
    <property type="protein sequence ID" value="QLF69879.1"/>
    <property type="molecule type" value="Genomic_DNA"/>
</dbReference>
<feature type="chain" id="PRO_5047545554" evidence="1">
    <location>
        <begin position="21"/>
        <end position="89"/>
    </location>
</feature>
<organism evidence="2 3">
    <name type="scientific">Peteryoungia desertarenae</name>
    <dbReference type="NCBI Taxonomy" id="1813451"/>
    <lineage>
        <taxon>Bacteria</taxon>
        <taxon>Pseudomonadati</taxon>
        <taxon>Pseudomonadota</taxon>
        <taxon>Alphaproteobacteria</taxon>
        <taxon>Hyphomicrobiales</taxon>
        <taxon>Rhizobiaceae</taxon>
        <taxon>Peteryoungia</taxon>
    </lineage>
</organism>